<keyword evidence="4" id="KW-0804">Transcription</keyword>
<keyword evidence="5" id="KW-0539">Nucleus</keyword>
<keyword evidence="10" id="KW-1185">Reference proteome</keyword>
<keyword evidence="3" id="KW-0238">DNA-binding</keyword>
<evidence type="ECO:0000313" key="9">
    <source>
        <dbReference type="EMBL" id="CAG7837235.1"/>
    </source>
</evidence>
<evidence type="ECO:0000256" key="6">
    <source>
        <dbReference type="SAM" id="Coils"/>
    </source>
</evidence>
<keyword evidence="2" id="KW-0805">Transcription regulation</keyword>
<dbReference type="InterPro" id="IPR052470">
    <property type="entry name" value="ER_Stress-Reg_TF"/>
</dbReference>
<feature type="compositionally biased region" description="Basic and acidic residues" evidence="7">
    <location>
        <begin position="274"/>
        <end position="284"/>
    </location>
</feature>
<dbReference type="PANTHER" id="PTHR46542:SF1">
    <property type="entry name" value="X-BOX BINDING PROTEIN 1"/>
    <property type="match status" value="1"/>
</dbReference>
<evidence type="ECO:0000256" key="7">
    <source>
        <dbReference type="SAM" id="MobiDB-lite"/>
    </source>
</evidence>
<evidence type="ECO:0000256" key="5">
    <source>
        <dbReference type="ARBA" id="ARBA00023242"/>
    </source>
</evidence>
<keyword evidence="1" id="KW-0832">Ubl conjugation</keyword>
<dbReference type="GO" id="GO:0000981">
    <property type="term" value="F:DNA-binding transcription factor activity, RNA polymerase II-specific"/>
    <property type="evidence" value="ECO:0007669"/>
    <property type="project" value="TreeGrafter"/>
</dbReference>
<evidence type="ECO:0000256" key="2">
    <source>
        <dbReference type="ARBA" id="ARBA00023015"/>
    </source>
</evidence>
<evidence type="ECO:0000259" key="8">
    <source>
        <dbReference type="PROSITE" id="PS50217"/>
    </source>
</evidence>
<dbReference type="CDD" id="cd14691">
    <property type="entry name" value="bZIP_XBP1"/>
    <property type="match status" value="1"/>
</dbReference>
<gene>
    <name evidence="9" type="ORF">AFUS01_LOCUS46380</name>
</gene>
<dbReference type="GO" id="GO:0000977">
    <property type="term" value="F:RNA polymerase II transcription regulatory region sequence-specific DNA binding"/>
    <property type="evidence" value="ECO:0007669"/>
    <property type="project" value="TreeGrafter"/>
</dbReference>
<dbReference type="EMBL" id="CAJVCH010571334">
    <property type="protein sequence ID" value="CAG7837235.1"/>
    <property type="molecule type" value="Genomic_DNA"/>
</dbReference>
<comment type="caution">
    <text evidence="9">The sequence shown here is derived from an EMBL/GenBank/DDBJ whole genome shotgun (WGS) entry which is preliminary data.</text>
</comment>
<sequence length="362" mass="40319">MEENSISVAVNMIYVQQIRSRKESLVPFRQEVDADMKFEIVDVSTLNGVELLGMDSEQFIEVVTSPGTPASMSAESPRPRKRAKLDHLSVEEKAQHRKMMNRISAQSARDRQKAFIVQQEKAIKIITTENDALKEENKTLKAKSDKLVDENVSLKAMIADYENKFKKMSSMMPSAPVTIKEEPKSETEATECCGPFEPAVLSTIPLQKGPELQQTQILSPESQFVEQIIASESSNREASSNVAELGNNESGFAWLVNTENTTPASIDTVSTTTGDREDDTHSSHSESSLPLEEAAFGLLPNPVSPVTPIITTTVEDAGKKQHTFLMEKFDNFNAFLDSGFEISDSWNDEQLFPDLTIREDMY</sequence>
<accession>A0A8J2LS90</accession>
<dbReference type="SMART" id="SM00338">
    <property type="entry name" value="BRLZ"/>
    <property type="match status" value="1"/>
</dbReference>
<organism evidence="9 10">
    <name type="scientific">Allacma fusca</name>
    <dbReference type="NCBI Taxonomy" id="39272"/>
    <lineage>
        <taxon>Eukaryota</taxon>
        <taxon>Metazoa</taxon>
        <taxon>Ecdysozoa</taxon>
        <taxon>Arthropoda</taxon>
        <taxon>Hexapoda</taxon>
        <taxon>Collembola</taxon>
        <taxon>Symphypleona</taxon>
        <taxon>Sminthuridae</taxon>
        <taxon>Allacma</taxon>
    </lineage>
</organism>
<dbReference type="InterPro" id="IPR004827">
    <property type="entry name" value="bZIP"/>
</dbReference>
<dbReference type="PROSITE" id="PS50217">
    <property type="entry name" value="BZIP"/>
    <property type="match status" value="1"/>
</dbReference>
<evidence type="ECO:0000313" key="10">
    <source>
        <dbReference type="Proteomes" id="UP000708208"/>
    </source>
</evidence>
<feature type="compositionally biased region" description="Polar residues" evidence="7">
    <location>
        <begin position="263"/>
        <end position="273"/>
    </location>
</feature>
<dbReference type="Proteomes" id="UP000708208">
    <property type="component" value="Unassembled WGS sequence"/>
</dbReference>
<feature type="coiled-coil region" evidence="6">
    <location>
        <begin position="116"/>
        <end position="164"/>
    </location>
</feature>
<protein>
    <recommendedName>
        <fullName evidence="8">BZIP domain-containing protein</fullName>
    </recommendedName>
</protein>
<dbReference type="Pfam" id="PF00170">
    <property type="entry name" value="bZIP_1"/>
    <property type="match status" value="1"/>
</dbReference>
<evidence type="ECO:0000256" key="1">
    <source>
        <dbReference type="ARBA" id="ARBA00022843"/>
    </source>
</evidence>
<evidence type="ECO:0000256" key="4">
    <source>
        <dbReference type="ARBA" id="ARBA00023163"/>
    </source>
</evidence>
<dbReference type="AlphaFoldDB" id="A0A8J2LS90"/>
<name>A0A8J2LS90_9HEXA</name>
<feature type="domain" description="BZIP" evidence="8">
    <location>
        <begin position="91"/>
        <end position="154"/>
    </location>
</feature>
<reference evidence="9" key="1">
    <citation type="submission" date="2021-06" db="EMBL/GenBank/DDBJ databases">
        <authorList>
            <person name="Hodson N. C."/>
            <person name="Mongue J. A."/>
            <person name="Jaron S. K."/>
        </authorList>
    </citation>
    <scope>NUCLEOTIDE SEQUENCE</scope>
</reference>
<dbReference type="GO" id="GO:0005634">
    <property type="term" value="C:nucleus"/>
    <property type="evidence" value="ECO:0007669"/>
    <property type="project" value="TreeGrafter"/>
</dbReference>
<evidence type="ECO:0000256" key="3">
    <source>
        <dbReference type="ARBA" id="ARBA00023125"/>
    </source>
</evidence>
<feature type="region of interest" description="Disordered" evidence="7">
    <location>
        <begin position="263"/>
        <end position="289"/>
    </location>
</feature>
<dbReference type="OrthoDB" id="20960at2759"/>
<proteinExistence type="predicted"/>
<keyword evidence="6" id="KW-0175">Coiled coil</keyword>
<dbReference type="PANTHER" id="PTHR46542">
    <property type="entry name" value="X-BOX BINDING PROTEIN 1"/>
    <property type="match status" value="1"/>
</dbReference>